<protein>
    <submittedName>
        <fullName evidence="2">Uncharacterized protein</fullName>
    </submittedName>
</protein>
<name>A0A9P7GBD6_9AGAR</name>
<sequence length="184" mass="20226">MSEFSTPSSVALAAEVAQAQASAPVPAPPVISAAIANFRPTPKEVIKGLAPHVFDERRNRDRRRRSRSPRPLSFYQRKAADKAAGASPLRFSAVITVDSDGSFVLLGIGETEQTEPRILHQHHAEAIKDSLHSHASQHQHPPDSESDSSEQETAAQPVIELEISGKIDKRRPRGFRIDSIRIFK</sequence>
<proteinExistence type="predicted"/>
<evidence type="ECO:0000313" key="3">
    <source>
        <dbReference type="Proteomes" id="UP000775547"/>
    </source>
</evidence>
<reference evidence="2" key="1">
    <citation type="submission" date="2020-07" db="EMBL/GenBank/DDBJ databases">
        <authorList>
            <person name="Nieuwenhuis M."/>
            <person name="Van De Peppel L.J.J."/>
        </authorList>
    </citation>
    <scope>NUCLEOTIDE SEQUENCE</scope>
    <source>
        <strain evidence="2">AP01</strain>
        <tissue evidence="2">Mycelium</tissue>
    </source>
</reference>
<keyword evidence="3" id="KW-1185">Reference proteome</keyword>
<evidence type="ECO:0000313" key="2">
    <source>
        <dbReference type="EMBL" id="KAG5644122.1"/>
    </source>
</evidence>
<dbReference type="EMBL" id="JABCKV010000082">
    <property type="protein sequence ID" value="KAG5644122.1"/>
    <property type="molecule type" value="Genomic_DNA"/>
</dbReference>
<feature type="region of interest" description="Disordered" evidence="1">
    <location>
        <begin position="49"/>
        <end position="85"/>
    </location>
</feature>
<organism evidence="2 3">
    <name type="scientific">Asterophora parasitica</name>
    <dbReference type="NCBI Taxonomy" id="117018"/>
    <lineage>
        <taxon>Eukaryota</taxon>
        <taxon>Fungi</taxon>
        <taxon>Dikarya</taxon>
        <taxon>Basidiomycota</taxon>
        <taxon>Agaricomycotina</taxon>
        <taxon>Agaricomycetes</taxon>
        <taxon>Agaricomycetidae</taxon>
        <taxon>Agaricales</taxon>
        <taxon>Tricholomatineae</taxon>
        <taxon>Lyophyllaceae</taxon>
        <taxon>Asterophora</taxon>
    </lineage>
</organism>
<gene>
    <name evidence="2" type="ORF">DXG03_009068</name>
</gene>
<dbReference type="Proteomes" id="UP000775547">
    <property type="component" value="Unassembled WGS sequence"/>
</dbReference>
<comment type="caution">
    <text evidence="2">The sequence shown here is derived from an EMBL/GenBank/DDBJ whole genome shotgun (WGS) entry which is preliminary data.</text>
</comment>
<accession>A0A9P7GBD6</accession>
<reference evidence="2" key="2">
    <citation type="submission" date="2021-10" db="EMBL/GenBank/DDBJ databases">
        <title>Phylogenomics reveals ancestral predisposition of the termite-cultivated fungus Termitomyces towards a domesticated lifestyle.</title>
        <authorList>
            <person name="Auxier B."/>
            <person name="Grum-Grzhimaylo A."/>
            <person name="Cardenas M.E."/>
            <person name="Lodge J.D."/>
            <person name="Laessoe T."/>
            <person name="Pedersen O."/>
            <person name="Smith M.E."/>
            <person name="Kuyper T.W."/>
            <person name="Franco-Molano E.A."/>
            <person name="Baroni T.J."/>
            <person name="Aanen D.K."/>
        </authorList>
    </citation>
    <scope>NUCLEOTIDE SEQUENCE</scope>
    <source>
        <strain evidence="2">AP01</strain>
        <tissue evidence="2">Mycelium</tissue>
    </source>
</reference>
<dbReference type="OrthoDB" id="3066663at2759"/>
<feature type="region of interest" description="Disordered" evidence="1">
    <location>
        <begin position="130"/>
        <end position="165"/>
    </location>
</feature>
<evidence type="ECO:0000256" key="1">
    <source>
        <dbReference type="SAM" id="MobiDB-lite"/>
    </source>
</evidence>
<dbReference type="AlphaFoldDB" id="A0A9P7GBD6"/>